<evidence type="ECO:0000256" key="1">
    <source>
        <dbReference type="SAM" id="MobiDB-lite"/>
    </source>
</evidence>
<dbReference type="RefSeq" id="XP_013760497.1">
    <property type="nucleotide sequence ID" value="XM_013905043.1"/>
</dbReference>
<proteinExistence type="predicted"/>
<feature type="transmembrane region" description="Helical" evidence="2">
    <location>
        <begin position="187"/>
        <end position="205"/>
    </location>
</feature>
<feature type="region of interest" description="Disordered" evidence="1">
    <location>
        <begin position="1"/>
        <end position="34"/>
    </location>
</feature>
<keyword evidence="2" id="KW-0472">Membrane</keyword>
<keyword evidence="4" id="KW-1185">Reference proteome</keyword>
<gene>
    <name evidence="3" type="ORF">AMSG_11748</name>
</gene>
<dbReference type="AlphaFoldDB" id="A0A0L0D3E9"/>
<evidence type="ECO:0000313" key="3">
    <source>
        <dbReference type="EMBL" id="KNC46696.1"/>
    </source>
</evidence>
<protein>
    <submittedName>
        <fullName evidence="3">Uncharacterized protein</fullName>
    </submittedName>
</protein>
<feature type="transmembrane region" description="Helical" evidence="2">
    <location>
        <begin position="69"/>
        <end position="88"/>
    </location>
</feature>
<keyword evidence="2" id="KW-1133">Transmembrane helix</keyword>
<dbReference type="Proteomes" id="UP000054408">
    <property type="component" value="Unassembled WGS sequence"/>
</dbReference>
<evidence type="ECO:0000313" key="4">
    <source>
        <dbReference type="Proteomes" id="UP000054408"/>
    </source>
</evidence>
<keyword evidence="2" id="KW-0812">Transmembrane</keyword>
<accession>A0A0L0D3E9</accession>
<evidence type="ECO:0000256" key="2">
    <source>
        <dbReference type="SAM" id="Phobius"/>
    </source>
</evidence>
<dbReference type="EMBL" id="GL349443">
    <property type="protein sequence ID" value="KNC46696.1"/>
    <property type="molecule type" value="Genomic_DNA"/>
</dbReference>
<feature type="transmembrane region" description="Helical" evidence="2">
    <location>
        <begin position="217"/>
        <end position="239"/>
    </location>
</feature>
<reference evidence="3 4" key="1">
    <citation type="submission" date="2010-05" db="EMBL/GenBank/DDBJ databases">
        <title>The Genome Sequence of Thecamonas trahens ATCC 50062.</title>
        <authorList>
            <consortium name="The Broad Institute Genome Sequencing Platform"/>
            <person name="Russ C."/>
            <person name="Cuomo C."/>
            <person name="Shea T."/>
            <person name="Young S.K."/>
            <person name="Zeng Q."/>
            <person name="Koehrsen M."/>
            <person name="Haas B."/>
            <person name="Borodovsky M."/>
            <person name="Guigo R."/>
            <person name="Alvarado L."/>
            <person name="Berlin A."/>
            <person name="Bochicchio J."/>
            <person name="Borenstein D."/>
            <person name="Chapman S."/>
            <person name="Chen Z."/>
            <person name="Freedman E."/>
            <person name="Gellesch M."/>
            <person name="Goldberg J."/>
            <person name="Griggs A."/>
            <person name="Gujja S."/>
            <person name="Heilman E."/>
            <person name="Heiman D."/>
            <person name="Hepburn T."/>
            <person name="Howarth C."/>
            <person name="Jen D."/>
            <person name="Larson L."/>
            <person name="Mehta T."/>
            <person name="Park D."/>
            <person name="Pearson M."/>
            <person name="Roberts A."/>
            <person name="Saif S."/>
            <person name="Shenoy N."/>
            <person name="Sisk P."/>
            <person name="Stolte C."/>
            <person name="Sykes S."/>
            <person name="Thomson T."/>
            <person name="Walk T."/>
            <person name="White J."/>
            <person name="Yandava C."/>
            <person name="Burger G."/>
            <person name="Gray M.W."/>
            <person name="Holland P.W.H."/>
            <person name="King N."/>
            <person name="Lang F.B.F."/>
            <person name="Roger A.J."/>
            <person name="Ruiz-Trillo I."/>
            <person name="Lander E."/>
            <person name="Nusbaum C."/>
        </authorList>
    </citation>
    <scope>NUCLEOTIDE SEQUENCE [LARGE SCALE GENOMIC DNA]</scope>
    <source>
        <strain evidence="3 4">ATCC 50062</strain>
    </source>
</reference>
<sequence>MHGLGGEVDAGLVRSSGLGESTMGESGKGPSTRWSGLVDESGRVIELFKGVQWQPSVHIWSKRPWIRQLAMLSVVIGLAMLAGVWTLGRDFPEWVPMMKGVARLSGYVFAVLRINNLFLTIISKRMRYVPDPSVTYGVINEDVLIEADTKTNYFRSVVPPALVGKLDSVHYQFIIKQLNNKRRDSELYTLISALLYMIWLVWWYLDGTIGWKVGLGAAFVGVGIIHRVFSILWFQAWVVRFFDEENLRLCYLGQEWEFVDYPRPSSILVRCIPLAGVPLEDQMPQDASHAHDHDLDLAAGISPASPALLPPVAPNHKDD</sequence>
<feature type="transmembrane region" description="Helical" evidence="2">
    <location>
        <begin position="100"/>
        <end position="119"/>
    </location>
</feature>
<organism evidence="3 4">
    <name type="scientific">Thecamonas trahens ATCC 50062</name>
    <dbReference type="NCBI Taxonomy" id="461836"/>
    <lineage>
        <taxon>Eukaryota</taxon>
        <taxon>Apusozoa</taxon>
        <taxon>Apusomonadida</taxon>
        <taxon>Apusomonadidae</taxon>
        <taxon>Thecamonas</taxon>
    </lineage>
</organism>
<name>A0A0L0D3E9_THETB</name>
<dbReference type="GeneID" id="25569663"/>